<dbReference type="CDD" id="cd01454">
    <property type="entry name" value="vWA_norD_type"/>
    <property type="match status" value="1"/>
</dbReference>
<dbReference type="InterPro" id="IPR036465">
    <property type="entry name" value="vWFA_dom_sf"/>
</dbReference>
<feature type="compositionally biased region" description="Basic and acidic residues" evidence="1">
    <location>
        <begin position="201"/>
        <end position="237"/>
    </location>
</feature>
<dbReference type="AlphaFoldDB" id="A0A165FV45"/>
<gene>
    <name evidence="3" type="ORF">AVW16_06365</name>
</gene>
<proteinExistence type="predicted"/>
<dbReference type="Gene3D" id="3.40.50.410">
    <property type="entry name" value="von Willebrand factor, type A domain"/>
    <property type="match status" value="1"/>
</dbReference>
<sequence>MNAYPVHPDAAVTLSALETLLPVLFRALGGDPALKLKPAGGHGAHAWQDEATLYLPESIALFASAELNRRLYLWLAALSAEPVDETLDWLNRNRAAAAACLARQPGLAAEYRSLVEAFLALRPEPDSLPDEQRLAELAVREALAHPERAQPASANVADLAPVSLWLHPNPPRPQAKPDAGANKQSGSAAPTETPDNGPRAKQGDKQQAGEEKKVSLTDFKFEAKPRWEDYLSDHRDNQGGGEGGQGDEEKGPRATGAIDGDDAPPATSGMTYGFAWHTENDDTPLGPGIKLPEWDCRKNVLIQDYCLLKPMLPAGASRQPLPDRLKSLARHIQRQFQALTPERSRKSGEFNGPDIDLDRVIRFFVERHSGHAIGEPGLYQAWPQKERSLACLLLADLSLSTENRLPSGHKIIDVIRDSLALFAEALTASGDRFGLYGFSSIQRDEVRFLVLKDFSERYDDETRGRVLALRPGYYTRMGAAIRQASAVIAEQTAERRLLLIVSDGKPSDLDHYDGRYAVEDTRESVREARALGVTPFCVTVDQEASAYLPHIFGSNGFVVVQQAETLPQVLTRLYAQMTR</sequence>
<evidence type="ECO:0000259" key="2">
    <source>
        <dbReference type="PROSITE" id="PS50234"/>
    </source>
</evidence>
<evidence type="ECO:0000256" key="1">
    <source>
        <dbReference type="SAM" id="MobiDB-lite"/>
    </source>
</evidence>
<dbReference type="OrthoDB" id="9758211at2"/>
<dbReference type="Proteomes" id="UP000076625">
    <property type="component" value="Unassembled WGS sequence"/>
</dbReference>
<dbReference type="InterPro" id="IPR002035">
    <property type="entry name" value="VWF_A"/>
</dbReference>
<dbReference type="PANTHER" id="PTHR41248:SF1">
    <property type="entry name" value="NORD PROTEIN"/>
    <property type="match status" value="1"/>
</dbReference>
<organism evidence="3 4">
    <name type="scientific">Crenobacter luteus</name>
    <dbReference type="NCBI Taxonomy" id="1452487"/>
    <lineage>
        <taxon>Bacteria</taxon>
        <taxon>Pseudomonadati</taxon>
        <taxon>Pseudomonadota</taxon>
        <taxon>Betaproteobacteria</taxon>
        <taxon>Neisseriales</taxon>
        <taxon>Neisseriaceae</taxon>
        <taxon>Crenobacter</taxon>
    </lineage>
</organism>
<evidence type="ECO:0000313" key="4">
    <source>
        <dbReference type="Proteomes" id="UP000076625"/>
    </source>
</evidence>
<dbReference type="RefSeq" id="WP_066610163.1">
    <property type="nucleotide sequence ID" value="NZ_LQQU01000008.1"/>
</dbReference>
<dbReference type="Pfam" id="PF00092">
    <property type="entry name" value="VWA"/>
    <property type="match status" value="1"/>
</dbReference>
<feature type="region of interest" description="Disordered" evidence="1">
    <location>
        <begin position="164"/>
        <end position="275"/>
    </location>
</feature>
<dbReference type="SMART" id="SM00327">
    <property type="entry name" value="VWA"/>
    <property type="match status" value="1"/>
</dbReference>
<evidence type="ECO:0000313" key="3">
    <source>
        <dbReference type="EMBL" id="KZE34295.1"/>
    </source>
</evidence>
<dbReference type="EMBL" id="LQQU01000008">
    <property type="protein sequence ID" value="KZE34295.1"/>
    <property type="molecule type" value="Genomic_DNA"/>
</dbReference>
<name>A0A165FV45_9NEIS</name>
<dbReference type="STRING" id="1452487.AVW16_06365"/>
<protein>
    <recommendedName>
        <fullName evidence="2">VWFA domain-containing protein</fullName>
    </recommendedName>
</protein>
<dbReference type="SUPFAM" id="SSF53300">
    <property type="entry name" value="vWA-like"/>
    <property type="match status" value="1"/>
</dbReference>
<feature type="domain" description="VWFA" evidence="2">
    <location>
        <begin position="390"/>
        <end position="573"/>
    </location>
</feature>
<keyword evidence="4" id="KW-1185">Reference proteome</keyword>
<dbReference type="PANTHER" id="PTHR41248">
    <property type="entry name" value="NORD PROTEIN"/>
    <property type="match status" value="1"/>
</dbReference>
<comment type="caution">
    <text evidence="3">The sequence shown here is derived from an EMBL/GenBank/DDBJ whole genome shotgun (WGS) entry which is preliminary data.</text>
</comment>
<dbReference type="InterPro" id="IPR051928">
    <property type="entry name" value="NorD/CobT"/>
</dbReference>
<reference evidence="4" key="1">
    <citation type="submission" date="2016-01" db="EMBL/GenBank/DDBJ databases">
        <title>Draft genome of Chromobacterium sp. F49.</title>
        <authorList>
            <person name="Hong K.W."/>
        </authorList>
    </citation>
    <scope>NUCLEOTIDE SEQUENCE [LARGE SCALE GENOMIC DNA]</scope>
    <source>
        <strain evidence="4">CN10</strain>
    </source>
</reference>
<feature type="compositionally biased region" description="Polar residues" evidence="1">
    <location>
        <begin position="182"/>
        <end position="194"/>
    </location>
</feature>
<dbReference type="PROSITE" id="PS50234">
    <property type="entry name" value="VWFA"/>
    <property type="match status" value="1"/>
</dbReference>
<accession>A0A165FV45</accession>